<feature type="transmembrane region" description="Helical" evidence="1">
    <location>
        <begin position="35"/>
        <end position="55"/>
    </location>
</feature>
<dbReference type="SUPFAM" id="SSF50998">
    <property type="entry name" value="Quinoprotein alcohol dehydrogenase-like"/>
    <property type="match status" value="1"/>
</dbReference>
<sequence>MLRGIRAGALLAIVALVVLAVRFLAQDIIVTNEPLVTAVLFVPVTLVMWGFGVTISWDLGPGPRGNLATAPVIIAVLSIAAMALCTGCSVRVAADSGFFLGHPVIIGVVCLCSGALAISDLLLRTHPSRDSGGPRDTAHWRPLPTDATSHTATALTGLLSVVLALAVALVPTWVARPIQQLAPKPPEIPAMPATVAGDLAWTLDLDEDVDTITAGAAGPILADGSRILGLDPADGSTRWTYHRPNAQLLNLSASNVRTPTRIITGPDHHYASFVTLAPEDSLRRQGSSSRQWTRATLVTVLDTLTGRVVTERALAMDATAEGKPIPGTQPIQLTDTAALIGTEAIDLATGTTLWALPEQKTTSSDPSAYVGPAGHSTFVLRSEPGSDMATDLVLVPQDDPDRRTHLSTVATSANRPLIIDGWTIHYTDEPTYAEGSPAAAISIDEVAAAGTAGVQGIDLGQTIGPDLALSHTSLIASMWPSEDRIDPQEQPAAVFDPATRTATPIELSSAVDATTFDITKDYEDSAYVYRLHLAAPNGSASSTTEITMEEYNCLERMNRRNTVGERFEGVVLAAVPGAVLVYVNLPSSRPTPNRLYALR</sequence>
<keyword evidence="1" id="KW-1133">Transmembrane helix</keyword>
<dbReference type="Proteomes" id="UP000265962">
    <property type="component" value="Unassembled WGS sequence"/>
</dbReference>
<dbReference type="RefSeq" id="WP_119716515.1">
    <property type="nucleotide sequence ID" value="NZ_OMOH01000013.1"/>
</dbReference>
<dbReference type="EMBL" id="OMOH01000013">
    <property type="protein sequence ID" value="SPF69434.1"/>
    <property type="molecule type" value="Genomic_DNA"/>
</dbReference>
<name>A0A375I7C4_9ACTN</name>
<dbReference type="InterPro" id="IPR015943">
    <property type="entry name" value="WD40/YVTN_repeat-like_dom_sf"/>
</dbReference>
<feature type="transmembrane region" description="Helical" evidence="1">
    <location>
        <begin position="151"/>
        <end position="174"/>
    </location>
</feature>
<evidence type="ECO:0000313" key="2">
    <source>
        <dbReference type="EMBL" id="SPF69434.1"/>
    </source>
</evidence>
<evidence type="ECO:0000256" key="1">
    <source>
        <dbReference type="SAM" id="Phobius"/>
    </source>
</evidence>
<evidence type="ECO:0000313" key="3">
    <source>
        <dbReference type="Proteomes" id="UP000265962"/>
    </source>
</evidence>
<dbReference type="Gene3D" id="2.130.10.10">
    <property type="entry name" value="YVTN repeat-like/Quinoprotein amine dehydrogenase"/>
    <property type="match status" value="1"/>
</dbReference>
<dbReference type="OrthoDB" id="3260608at2"/>
<reference evidence="3" key="1">
    <citation type="submission" date="2018-02" db="EMBL/GenBank/DDBJ databases">
        <authorList>
            <person name="Hornung B."/>
        </authorList>
    </citation>
    <scope>NUCLEOTIDE SEQUENCE [LARGE SCALE GENOMIC DNA]</scope>
</reference>
<keyword evidence="1" id="KW-0472">Membrane</keyword>
<keyword evidence="1" id="KW-0812">Transmembrane</keyword>
<feature type="transmembrane region" description="Helical" evidence="1">
    <location>
        <begin position="67"/>
        <end position="94"/>
    </location>
</feature>
<keyword evidence="3" id="KW-1185">Reference proteome</keyword>
<protein>
    <submittedName>
        <fullName evidence="2">Quinoprotein alcohol dehydrogenase-like superfamily</fullName>
    </submittedName>
</protein>
<organism evidence="2 3">
    <name type="scientific">Propionibacterium ruminifibrarum</name>
    <dbReference type="NCBI Taxonomy" id="1962131"/>
    <lineage>
        <taxon>Bacteria</taxon>
        <taxon>Bacillati</taxon>
        <taxon>Actinomycetota</taxon>
        <taxon>Actinomycetes</taxon>
        <taxon>Propionibacteriales</taxon>
        <taxon>Propionibacteriaceae</taxon>
        <taxon>Propionibacterium</taxon>
    </lineage>
</organism>
<dbReference type="InterPro" id="IPR011047">
    <property type="entry name" value="Quinoprotein_ADH-like_sf"/>
</dbReference>
<dbReference type="AlphaFoldDB" id="A0A375I7C4"/>
<accession>A0A375I7C4</accession>
<feature type="transmembrane region" description="Helical" evidence="1">
    <location>
        <begin position="100"/>
        <end position="123"/>
    </location>
</feature>
<gene>
    <name evidence="2" type="ORF">PROPJV5_2419</name>
</gene>
<proteinExistence type="predicted"/>